<dbReference type="InterPro" id="IPR012910">
    <property type="entry name" value="Plug_dom"/>
</dbReference>
<dbReference type="InterPro" id="IPR037066">
    <property type="entry name" value="Plug_dom_sf"/>
</dbReference>
<dbReference type="GO" id="GO:0015344">
    <property type="term" value="F:siderophore uptake transmembrane transporter activity"/>
    <property type="evidence" value="ECO:0007669"/>
    <property type="project" value="TreeGrafter"/>
</dbReference>
<evidence type="ECO:0000313" key="16">
    <source>
        <dbReference type="Proteomes" id="UP000613255"/>
    </source>
</evidence>
<accession>A0A934M1G7</accession>
<dbReference type="Gene3D" id="2.40.170.20">
    <property type="entry name" value="TonB-dependent receptor, beta-barrel domain"/>
    <property type="match status" value="1"/>
</dbReference>
<gene>
    <name evidence="15" type="ORF">JAO82_12905</name>
</gene>
<evidence type="ECO:0000256" key="5">
    <source>
        <dbReference type="ARBA" id="ARBA00022692"/>
    </source>
</evidence>
<evidence type="ECO:0000256" key="9">
    <source>
        <dbReference type="ARBA" id="ARBA00023237"/>
    </source>
</evidence>
<evidence type="ECO:0000256" key="12">
    <source>
        <dbReference type="SAM" id="MobiDB-lite"/>
    </source>
</evidence>
<evidence type="ECO:0000256" key="11">
    <source>
        <dbReference type="RuleBase" id="RU003357"/>
    </source>
</evidence>
<feature type="compositionally biased region" description="Low complexity" evidence="12">
    <location>
        <begin position="38"/>
        <end position="55"/>
    </location>
</feature>
<feature type="domain" description="TonB-dependent receptor plug" evidence="14">
    <location>
        <begin position="124"/>
        <end position="223"/>
    </location>
</feature>
<feature type="region of interest" description="Disordered" evidence="12">
    <location>
        <begin position="35"/>
        <end position="55"/>
    </location>
</feature>
<dbReference type="InterPro" id="IPR039426">
    <property type="entry name" value="TonB-dep_rcpt-like"/>
</dbReference>
<dbReference type="Pfam" id="PF00593">
    <property type="entry name" value="TonB_dep_Rec_b-barrel"/>
    <property type="match status" value="1"/>
</dbReference>
<dbReference type="EMBL" id="JAEIJD010000013">
    <property type="protein sequence ID" value="MBI6630778.1"/>
    <property type="molecule type" value="Genomic_DNA"/>
</dbReference>
<keyword evidence="6 11" id="KW-0798">TonB box</keyword>
<dbReference type="PANTHER" id="PTHR32552">
    <property type="entry name" value="FERRICHROME IRON RECEPTOR-RELATED"/>
    <property type="match status" value="1"/>
</dbReference>
<keyword evidence="16" id="KW-1185">Reference proteome</keyword>
<evidence type="ECO:0000256" key="6">
    <source>
        <dbReference type="ARBA" id="ARBA00023077"/>
    </source>
</evidence>
<dbReference type="CDD" id="cd01347">
    <property type="entry name" value="ligand_gated_channel"/>
    <property type="match status" value="1"/>
</dbReference>
<sequence length="804" mass="85875">MVRGFGTSLALACLTTGAAAQDKDLIILPTVDVETTEAPAPARKPAKPAQQRAAKPSICTPALAGTPVCAAQEAAEQEQRQAQARAEADARAAALAAAGGDSYADPDAPFKANNLANSRMPGPLKDNPRTVTAITQDVIETTGTTSVREIARTTPGISLGFGEGGNSFGDNIYIRGFKANNDVYVDGIRTPGTGISDTFNTEQVEIAKGPAGTVGGRGTTGGALDIVTKSPQDVDFTRSITTFSDAATLRQTIDMNRVMSDRVQLRFNALLQDGEVAGRDHIKDDRQGAALAARFKATDALTLEADINYTKIDQTPDWGVPYVNLDNPDLGVKGPVTEYGIDRKTFYGVPGRDFQTAKETVGTLRGIYEFDNGMTLTNTFRAGRSENDYVLTAPSRLIDNDSSDPADWQVGLSFKSWSQKTDVIADVLELSGDAEFGGLTHQFVVGLAASREKIEKYNYSNLISEDYLPPAGQRGCTVSAINPDPIGAGCWSGEAPVRGDVATTTEVKTTSLYLLDTVELSPTWTVNGGVRLDFYDIARSGGSGDDAYSLSRDDLLFNWNLGTTYAVNDQLNLYAAVATSSNPMGQEIEAGGGFYGGLDTNGVNLKPEKNTSVEAGLKYELNPHLLLTAALYQTTKDNAREDIGRGSDAVTYDSLKYRIRGLELGVAGNVTDRLSLFGGANFMNSKILESQDSEAIGLSLANIAHEQFNILATYQVTDKLMLGGRINYQSGMDLGSTYANGKTLPSAWTVDLLGEYEVAENTLLKVGITNVADKIVYDAGYRSDTPFTYVAPGREVSVALDVKF</sequence>
<dbReference type="InterPro" id="IPR000531">
    <property type="entry name" value="Beta-barrel_TonB"/>
</dbReference>
<dbReference type="PANTHER" id="PTHR32552:SF83">
    <property type="entry name" value="BLR3904 PROTEIN"/>
    <property type="match status" value="1"/>
</dbReference>
<dbReference type="InterPro" id="IPR036942">
    <property type="entry name" value="Beta-barrel_TonB_sf"/>
</dbReference>
<comment type="caution">
    <text evidence="15">The sequence shown here is derived from an EMBL/GenBank/DDBJ whole genome shotgun (WGS) entry which is preliminary data.</text>
</comment>
<keyword evidence="3 10" id="KW-0813">Transport</keyword>
<evidence type="ECO:0000256" key="4">
    <source>
        <dbReference type="ARBA" id="ARBA00022452"/>
    </source>
</evidence>
<evidence type="ECO:0000259" key="13">
    <source>
        <dbReference type="Pfam" id="PF00593"/>
    </source>
</evidence>
<reference evidence="15" key="1">
    <citation type="submission" date="2020-12" db="EMBL/GenBank/DDBJ databases">
        <title>Pontibaca salina gen. nov., sp. nov., isolated from marine sediment.</title>
        <authorList>
            <person name="Bo J."/>
            <person name="Wang S."/>
            <person name="Song X."/>
            <person name="Du Z."/>
        </authorList>
    </citation>
    <scope>NUCLEOTIDE SEQUENCE</scope>
    <source>
        <strain evidence="15">S1109L</strain>
    </source>
</reference>
<keyword evidence="8 15" id="KW-0675">Receptor</keyword>
<dbReference type="GO" id="GO:0038023">
    <property type="term" value="F:signaling receptor activity"/>
    <property type="evidence" value="ECO:0007669"/>
    <property type="project" value="InterPro"/>
</dbReference>
<dbReference type="SUPFAM" id="SSF56935">
    <property type="entry name" value="Porins"/>
    <property type="match status" value="1"/>
</dbReference>
<protein>
    <submittedName>
        <fullName evidence="15">TonB-dependent siderophore receptor</fullName>
    </submittedName>
</protein>
<evidence type="ECO:0000256" key="1">
    <source>
        <dbReference type="ARBA" id="ARBA00004571"/>
    </source>
</evidence>
<dbReference type="GO" id="GO:0009279">
    <property type="term" value="C:cell outer membrane"/>
    <property type="evidence" value="ECO:0007669"/>
    <property type="project" value="UniProtKB-SubCell"/>
</dbReference>
<dbReference type="Pfam" id="PF07715">
    <property type="entry name" value="Plug"/>
    <property type="match status" value="1"/>
</dbReference>
<evidence type="ECO:0000256" key="8">
    <source>
        <dbReference type="ARBA" id="ARBA00023170"/>
    </source>
</evidence>
<comment type="subcellular location">
    <subcellularLocation>
        <location evidence="1 10">Cell outer membrane</location>
        <topology evidence="1 10">Multi-pass membrane protein</topology>
    </subcellularLocation>
</comment>
<name>A0A934M1G7_9RHOB</name>
<dbReference type="AlphaFoldDB" id="A0A934M1G7"/>
<proteinExistence type="inferred from homology"/>
<dbReference type="PROSITE" id="PS52016">
    <property type="entry name" value="TONB_DEPENDENT_REC_3"/>
    <property type="match status" value="1"/>
</dbReference>
<feature type="domain" description="TonB-dependent receptor-like beta-barrel" evidence="13">
    <location>
        <begin position="342"/>
        <end position="771"/>
    </location>
</feature>
<dbReference type="Gene3D" id="2.170.130.10">
    <property type="entry name" value="TonB-dependent receptor, plug domain"/>
    <property type="match status" value="1"/>
</dbReference>
<evidence type="ECO:0000256" key="3">
    <source>
        <dbReference type="ARBA" id="ARBA00022448"/>
    </source>
</evidence>
<dbReference type="GO" id="GO:0015891">
    <property type="term" value="P:siderophore transport"/>
    <property type="evidence" value="ECO:0007669"/>
    <property type="project" value="InterPro"/>
</dbReference>
<comment type="similarity">
    <text evidence="2 10 11">Belongs to the TonB-dependent receptor family.</text>
</comment>
<evidence type="ECO:0000259" key="14">
    <source>
        <dbReference type="Pfam" id="PF07715"/>
    </source>
</evidence>
<evidence type="ECO:0000256" key="7">
    <source>
        <dbReference type="ARBA" id="ARBA00023136"/>
    </source>
</evidence>
<dbReference type="RefSeq" id="WP_198686799.1">
    <property type="nucleotide sequence ID" value="NZ_JAEIJD010000013.1"/>
</dbReference>
<keyword evidence="5 10" id="KW-0812">Transmembrane</keyword>
<keyword evidence="9 10" id="KW-0998">Cell outer membrane</keyword>
<dbReference type="InterPro" id="IPR010105">
    <property type="entry name" value="TonB_sidphr_rcpt"/>
</dbReference>
<evidence type="ECO:0000256" key="10">
    <source>
        <dbReference type="PROSITE-ProRule" id="PRU01360"/>
    </source>
</evidence>
<evidence type="ECO:0000256" key="2">
    <source>
        <dbReference type="ARBA" id="ARBA00009810"/>
    </source>
</evidence>
<feature type="region of interest" description="Disordered" evidence="12">
    <location>
        <begin position="100"/>
        <end position="129"/>
    </location>
</feature>
<keyword evidence="4 10" id="KW-1134">Transmembrane beta strand</keyword>
<dbReference type="NCBIfam" id="TIGR01783">
    <property type="entry name" value="TonB-siderophor"/>
    <property type="match status" value="1"/>
</dbReference>
<dbReference type="Proteomes" id="UP000613255">
    <property type="component" value="Unassembled WGS sequence"/>
</dbReference>
<evidence type="ECO:0000313" key="15">
    <source>
        <dbReference type="EMBL" id="MBI6630778.1"/>
    </source>
</evidence>
<organism evidence="15 16">
    <name type="scientific">Pontibaca salina</name>
    <dbReference type="NCBI Taxonomy" id="2795731"/>
    <lineage>
        <taxon>Bacteria</taxon>
        <taxon>Pseudomonadati</taxon>
        <taxon>Pseudomonadota</taxon>
        <taxon>Alphaproteobacteria</taxon>
        <taxon>Rhodobacterales</taxon>
        <taxon>Roseobacteraceae</taxon>
        <taxon>Pontibaca</taxon>
    </lineage>
</organism>
<keyword evidence="7 10" id="KW-0472">Membrane</keyword>